<dbReference type="CDD" id="cd09272">
    <property type="entry name" value="RNase_HI_RT_Ty1"/>
    <property type="match status" value="1"/>
</dbReference>
<dbReference type="PANTHER" id="PTHR11439">
    <property type="entry name" value="GAG-POL-RELATED RETROTRANSPOSON"/>
    <property type="match status" value="1"/>
</dbReference>
<dbReference type="Proteomes" id="UP000029665">
    <property type="component" value="Unassembled WGS sequence"/>
</dbReference>
<organism evidence="4 5">
    <name type="scientific">Pycnoporus cinnabarinus</name>
    <name type="common">Cinnabar-red polypore</name>
    <name type="synonym">Trametes cinnabarina</name>
    <dbReference type="NCBI Taxonomy" id="5643"/>
    <lineage>
        <taxon>Eukaryota</taxon>
        <taxon>Fungi</taxon>
        <taxon>Dikarya</taxon>
        <taxon>Basidiomycota</taxon>
        <taxon>Agaricomycotina</taxon>
        <taxon>Agaricomycetes</taxon>
        <taxon>Polyporales</taxon>
        <taxon>Polyporaceae</taxon>
        <taxon>Trametes</taxon>
    </lineage>
</organism>
<sequence>RAMLFAHDLPTFLWPEAVSCMIYLAIRSPTRALPNQTPVEAFWGRKPNAAHLQEFGADCWVLRQDTALHKLARKSRPCKFMGFSEESRAYRYYNPETRQVLTSRNVIFGKGQVSVEGEPSVNTPPVAEGEQAIMQPPPDATTPEEAPTELKAAKSSPSQIPVRASERHAKRFAAEGHLDFRAIHEGRNYKYRPIKNPSNTARAPGWEHVVPDTTNIAVEDSDEDYALLVNPSDDPQSLAEAQSRHDWPDWKAAMDCEISQLRRLGTYDITPCPPDRRPIGCKWVFRLKRDSDGRIIKHKARLVAQGFSQIPGVDYIETFAPVARLESLRTLLALGTILNLDIQVVDIVGAYLNGRLREEIYMRQPPMYEDGTSNVCRLHLTLYGLKQSGREWNHELDDKFAKLGFTRLVSDLCVYVRRAASKIWMVGVHVDDMITLANTPDDNKALHDELSNYFEITRLGDARQIVGLEVTRDRNAGTLALRQSQYIDRILARFGMTDANPVDTPLDANAGRRCHNGPEDPDARMLYQAMVGSLMYAALGTRPDIAHAVQQLSQYASNPGPAHIMAAKRVLRYLKGTRMLGIIYCANATTDSDHPLEPIGYSDADWANDLDDRKSIAGQVFLLGGAPITWSSRKQRTVAKSSMEAEYMAASAAASEIAWLRALLTELGFPPSGPTPLYVDNQSAIASANAQTSHARTKHIDIHYHFIRERIASNEVVVNHCPSEDNLADALTKALPRPRHQALTTRMGMRP</sequence>
<comment type="caution">
    <text evidence="4">The sequence shown here is derived from an EMBL/GenBank/DDBJ whole genome shotgun (WGS) entry which is preliminary data.</text>
</comment>
<evidence type="ECO:0000259" key="3">
    <source>
        <dbReference type="Pfam" id="PF25597"/>
    </source>
</evidence>
<protein>
    <submittedName>
        <fullName evidence="4">Uncharacterized protein</fullName>
    </submittedName>
</protein>
<dbReference type="InterPro" id="IPR013103">
    <property type="entry name" value="RVT_2"/>
</dbReference>
<dbReference type="Pfam" id="PF07727">
    <property type="entry name" value="RVT_2"/>
    <property type="match status" value="1"/>
</dbReference>
<dbReference type="InterPro" id="IPR043502">
    <property type="entry name" value="DNA/RNA_pol_sf"/>
</dbReference>
<proteinExistence type="predicted"/>
<dbReference type="InterPro" id="IPR057670">
    <property type="entry name" value="SH3_retrovirus"/>
</dbReference>
<feature type="non-terminal residue" evidence="4">
    <location>
        <position position="1"/>
    </location>
</feature>
<feature type="region of interest" description="Disordered" evidence="1">
    <location>
        <begin position="115"/>
        <end position="162"/>
    </location>
</feature>
<gene>
    <name evidence="4" type="ORF">BN946_scf184593.g1</name>
</gene>
<evidence type="ECO:0000256" key="1">
    <source>
        <dbReference type="SAM" id="MobiDB-lite"/>
    </source>
</evidence>
<evidence type="ECO:0000313" key="5">
    <source>
        <dbReference type="Proteomes" id="UP000029665"/>
    </source>
</evidence>
<feature type="non-terminal residue" evidence="4">
    <location>
        <position position="751"/>
    </location>
</feature>
<dbReference type="AlphaFoldDB" id="A0A060SR77"/>
<evidence type="ECO:0000259" key="2">
    <source>
        <dbReference type="Pfam" id="PF07727"/>
    </source>
</evidence>
<keyword evidence="5" id="KW-1185">Reference proteome</keyword>
<dbReference type="EMBL" id="CCBP010000209">
    <property type="protein sequence ID" value="CDO74719.1"/>
    <property type="molecule type" value="Genomic_DNA"/>
</dbReference>
<feature type="domain" description="Reverse transcriptase Ty1/copia-type" evidence="2">
    <location>
        <begin position="266"/>
        <end position="506"/>
    </location>
</feature>
<reference evidence="4" key="1">
    <citation type="submission" date="2014-01" db="EMBL/GenBank/DDBJ databases">
        <title>The genome of the white-rot fungus Pycnoporus cinnabarinus: a basidiomycete model with a versatile arsenal for lignocellulosic biomass breakdown.</title>
        <authorList>
            <person name="Levasseur A."/>
            <person name="Lomascolo A."/>
            <person name="Ruiz-Duenas F.J."/>
            <person name="Uzan E."/>
            <person name="Piumi F."/>
            <person name="Kues U."/>
            <person name="Ram A.F.J."/>
            <person name="Murat C."/>
            <person name="Haon M."/>
            <person name="Benoit I."/>
            <person name="Arfi Y."/>
            <person name="Chevret D."/>
            <person name="Drula E."/>
            <person name="Kwon M.J."/>
            <person name="Gouret P."/>
            <person name="Lesage-Meessen L."/>
            <person name="Lombard V."/>
            <person name="Mariette J."/>
            <person name="Noirot C."/>
            <person name="Park J."/>
            <person name="Patyshakuliyeva A."/>
            <person name="Wieneger R.A.B."/>
            <person name="Wosten H.A.B."/>
            <person name="Martin F."/>
            <person name="Coutinho P.M."/>
            <person name="de Vries R."/>
            <person name="Martinez A.T."/>
            <person name="Klopp C."/>
            <person name="Pontarotti P."/>
            <person name="Henrissat B."/>
            <person name="Record E."/>
        </authorList>
    </citation>
    <scope>NUCLEOTIDE SEQUENCE [LARGE SCALE GENOMIC DNA]</scope>
    <source>
        <strain evidence="4">BRFM137</strain>
    </source>
</reference>
<dbReference type="STRING" id="5643.A0A060SR77"/>
<dbReference type="Pfam" id="PF25597">
    <property type="entry name" value="SH3_retrovirus"/>
    <property type="match status" value="1"/>
</dbReference>
<evidence type="ECO:0000313" key="4">
    <source>
        <dbReference type="EMBL" id="CDO74719.1"/>
    </source>
</evidence>
<dbReference type="SUPFAM" id="SSF56672">
    <property type="entry name" value="DNA/RNA polymerases"/>
    <property type="match status" value="1"/>
</dbReference>
<name>A0A060SR77_PYCCI</name>
<accession>A0A060SR77</accession>
<feature type="domain" description="Retroviral polymerase SH3-like" evidence="3">
    <location>
        <begin position="58"/>
        <end position="111"/>
    </location>
</feature>
<dbReference type="OrthoDB" id="2801310at2759"/>
<dbReference type="HOGENOM" id="CLU_001650_21_4_1"/>
<dbReference type="PANTHER" id="PTHR11439:SF440">
    <property type="entry name" value="INTEGRASE CATALYTIC DOMAIN-CONTAINING PROTEIN"/>
    <property type="match status" value="1"/>
</dbReference>
<dbReference type="OMA" id="IMCLRID"/>